<reference evidence="2" key="2">
    <citation type="submission" date="2020-02" db="EMBL/GenBank/DDBJ databases">
        <title>Identification and distribution of gene clusters putatively required for synthesis of sphingolipid metabolism inhibitors in phylogenetically diverse species of the filamentous fungus Fusarium.</title>
        <authorList>
            <person name="Kim H.-S."/>
            <person name="Busman M."/>
            <person name="Brown D.W."/>
            <person name="Divon H."/>
            <person name="Uhlig S."/>
            <person name="Proctor R.H."/>
        </authorList>
    </citation>
    <scope>NUCLEOTIDE SEQUENCE</scope>
    <source>
        <strain evidence="2">NRRL 25174</strain>
    </source>
</reference>
<evidence type="ECO:0000313" key="3">
    <source>
        <dbReference type="Proteomes" id="UP000730481"/>
    </source>
</evidence>
<keyword evidence="1" id="KW-0732">Signal</keyword>
<evidence type="ECO:0000313" key="2">
    <source>
        <dbReference type="EMBL" id="KAF4343757.1"/>
    </source>
</evidence>
<evidence type="ECO:0000256" key="1">
    <source>
        <dbReference type="SAM" id="SignalP"/>
    </source>
</evidence>
<name>A0A9P5ASC5_9HYPO</name>
<dbReference type="Proteomes" id="UP000730481">
    <property type="component" value="Unassembled WGS sequence"/>
</dbReference>
<dbReference type="EMBL" id="PVQB02000081">
    <property type="protein sequence ID" value="KAF4343757.1"/>
    <property type="molecule type" value="Genomic_DNA"/>
</dbReference>
<proteinExistence type="predicted"/>
<gene>
    <name evidence="2" type="ORF">FBEOM_2259</name>
</gene>
<accession>A0A9P5ASC5</accession>
<comment type="caution">
    <text evidence="2">The sequence shown here is derived from an EMBL/GenBank/DDBJ whole genome shotgun (WGS) entry which is preliminary data.</text>
</comment>
<dbReference type="AlphaFoldDB" id="A0A9P5ASC5"/>
<dbReference type="OrthoDB" id="5028886at2759"/>
<reference evidence="2" key="1">
    <citation type="journal article" date="2017" name="Mycologia">
        <title>Fusarium algeriense, sp. nov., a novel toxigenic crown rot pathogen of durum wheat from Algeria is nested in the Fusarium burgessii species complex.</title>
        <authorList>
            <person name="Laraba I."/>
            <person name="Keddad A."/>
            <person name="Boureghda H."/>
            <person name="Abdallah N."/>
            <person name="Vaughan M.M."/>
            <person name="Proctor R.H."/>
            <person name="Busman M."/>
            <person name="O'Donnell K."/>
        </authorList>
    </citation>
    <scope>NUCLEOTIDE SEQUENCE</scope>
    <source>
        <strain evidence="2">NRRL 25174</strain>
    </source>
</reference>
<organism evidence="2 3">
    <name type="scientific">Fusarium beomiforme</name>
    <dbReference type="NCBI Taxonomy" id="44412"/>
    <lineage>
        <taxon>Eukaryota</taxon>
        <taxon>Fungi</taxon>
        <taxon>Dikarya</taxon>
        <taxon>Ascomycota</taxon>
        <taxon>Pezizomycotina</taxon>
        <taxon>Sordariomycetes</taxon>
        <taxon>Hypocreomycetidae</taxon>
        <taxon>Hypocreales</taxon>
        <taxon>Nectriaceae</taxon>
        <taxon>Fusarium</taxon>
        <taxon>Fusarium burgessii species complex</taxon>
    </lineage>
</organism>
<keyword evidence="3" id="KW-1185">Reference proteome</keyword>
<protein>
    <submittedName>
        <fullName evidence="2">Uncharacterized protein</fullName>
    </submittedName>
</protein>
<sequence>MIFKPLYPVVLLSGLLASLSLAAPVPGAQNFELEKSKPSNSFKEPGTRFYGDIPSNSKTKGEEHIMKAMKDVNVTIAQKEKEPLVIEITVTNNGPDQIWFKEAISPFSTKAFELGLFKILADGVPNDFGYFDFNPNKEWPYDEKKNVNIKAGKSETRELTLPGSNIQGSSQWLDMLKGAGNVNMQMGGIFKGVSVKKNSWSHDDWEKSEMYPGYFSNVIELDF</sequence>
<feature type="signal peptide" evidence="1">
    <location>
        <begin position="1"/>
        <end position="22"/>
    </location>
</feature>
<feature type="chain" id="PRO_5040222623" evidence="1">
    <location>
        <begin position="23"/>
        <end position="223"/>
    </location>
</feature>